<accession>A0A4R4VUN8</accession>
<proteinExistence type="predicted"/>
<comment type="caution">
    <text evidence="2">The sequence shown here is derived from an EMBL/GenBank/DDBJ whole genome shotgun (WGS) entry which is preliminary data.</text>
</comment>
<keyword evidence="3" id="KW-1185">Reference proteome</keyword>
<sequence>MSGRKRGQPGAPGSGLAMVENPDEVKDHVPAGCGGCGQQLSTEDSVGYARRQVRDIPLVTVTVTEHRAHRCRCGGCGAVTSADLPEAVAGGPSSYGPNLRALAA</sequence>
<name>A0A4R4VUN8_9ACTN</name>
<gene>
    <name evidence="2" type="ORF">E1292_15775</name>
</gene>
<dbReference type="AlphaFoldDB" id="A0A4R4VUN8"/>
<evidence type="ECO:0000259" key="1">
    <source>
        <dbReference type="Pfam" id="PF13005"/>
    </source>
</evidence>
<dbReference type="RefSeq" id="WP_132595910.1">
    <property type="nucleotide sequence ID" value="NZ_SMKO01000034.1"/>
</dbReference>
<dbReference type="Pfam" id="PF13005">
    <property type="entry name" value="zf-IS66"/>
    <property type="match status" value="1"/>
</dbReference>
<protein>
    <recommendedName>
        <fullName evidence="1">Transposase IS66 zinc-finger binding domain-containing protein</fullName>
    </recommendedName>
</protein>
<dbReference type="EMBL" id="SMKO01000034">
    <property type="protein sequence ID" value="TDD06135.1"/>
    <property type="molecule type" value="Genomic_DNA"/>
</dbReference>
<reference evidence="2 3" key="1">
    <citation type="submission" date="2019-03" db="EMBL/GenBank/DDBJ databases">
        <title>Draft genome sequences of novel Actinobacteria.</title>
        <authorList>
            <person name="Sahin N."/>
            <person name="Ay H."/>
            <person name="Saygin H."/>
        </authorList>
    </citation>
    <scope>NUCLEOTIDE SEQUENCE [LARGE SCALE GENOMIC DNA]</scope>
    <source>
        <strain evidence="2 3">KC310</strain>
    </source>
</reference>
<organism evidence="2 3">
    <name type="scientific">Nonomuraea deserti</name>
    <dbReference type="NCBI Taxonomy" id="1848322"/>
    <lineage>
        <taxon>Bacteria</taxon>
        <taxon>Bacillati</taxon>
        <taxon>Actinomycetota</taxon>
        <taxon>Actinomycetes</taxon>
        <taxon>Streptosporangiales</taxon>
        <taxon>Streptosporangiaceae</taxon>
        <taxon>Nonomuraea</taxon>
    </lineage>
</organism>
<evidence type="ECO:0000313" key="3">
    <source>
        <dbReference type="Proteomes" id="UP000295258"/>
    </source>
</evidence>
<dbReference type="InterPro" id="IPR024474">
    <property type="entry name" value="Znf_dom_IS66"/>
</dbReference>
<dbReference type="Proteomes" id="UP000295258">
    <property type="component" value="Unassembled WGS sequence"/>
</dbReference>
<evidence type="ECO:0000313" key="2">
    <source>
        <dbReference type="EMBL" id="TDD06135.1"/>
    </source>
</evidence>
<feature type="domain" description="Transposase IS66 zinc-finger binding" evidence="1">
    <location>
        <begin position="32"/>
        <end position="77"/>
    </location>
</feature>